<name>A0A9D1EW16_9FIRM</name>
<accession>A0A9D1EW16</accession>
<comment type="caution">
    <text evidence="2">The sequence shown here is derived from an EMBL/GenBank/DDBJ whole genome shotgun (WGS) entry which is preliminary data.</text>
</comment>
<reference evidence="2" key="1">
    <citation type="submission" date="2020-10" db="EMBL/GenBank/DDBJ databases">
        <authorList>
            <person name="Gilroy R."/>
        </authorList>
    </citation>
    <scope>NUCLEOTIDE SEQUENCE</scope>
    <source>
        <strain evidence="2">CHK190-19873</strain>
    </source>
</reference>
<organism evidence="2 3">
    <name type="scientific">Candidatus Limivivens intestinipullorum</name>
    <dbReference type="NCBI Taxonomy" id="2840858"/>
    <lineage>
        <taxon>Bacteria</taxon>
        <taxon>Bacillati</taxon>
        <taxon>Bacillota</taxon>
        <taxon>Clostridia</taxon>
        <taxon>Lachnospirales</taxon>
        <taxon>Lachnospiraceae</taxon>
        <taxon>Lachnospiraceae incertae sedis</taxon>
        <taxon>Candidatus Limivivens</taxon>
    </lineage>
</organism>
<feature type="signal peptide" evidence="1">
    <location>
        <begin position="1"/>
        <end position="24"/>
    </location>
</feature>
<dbReference type="Proteomes" id="UP000823935">
    <property type="component" value="Unassembled WGS sequence"/>
</dbReference>
<dbReference type="EMBL" id="DVIQ01000115">
    <property type="protein sequence ID" value="HIS33264.1"/>
    <property type="molecule type" value="Genomic_DNA"/>
</dbReference>
<keyword evidence="1" id="KW-0732">Signal</keyword>
<proteinExistence type="predicted"/>
<gene>
    <name evidence="2" type="ORF">IAB44_17230</name>
</gene>
<sequence>MKKGRRTRAAALALAFLAGINAPAGSLSLSVNAAQVAETEEPSSYEEDYIRQHLDFVESGEYQSIQETAGSFAGLISLAYQEAGLNAANRTWDQLSSFFILLGNGTVDEGLTNTLKLTNKYDLLVSSLMQNSASQKSFLADYSASYLTAAKDCLNKIKEILEDTGELTGQISEDSLGKAEEIANRIDQVLITIQNFQGTDPEEMQTLYQDGLKEVKDKISSDFLKEDQDYIKAELLGVKIAEGAASVGAETFSDAVDAYLLYSACTNASQEWRGVWEQIAASAAASKDEESQLLAKSIQDILSRIETADADLVTALAEELLKSGTGNTLKYGIGLGSEALDKYLKTWSLGEAIRQGLVGGVTTANLITNCDDTAYYGEMLICSGTLAVHAWNVLKDSEASLLDAKDLPSSSAFDQAFQIYREIQIAACDCAIGYYQSLATAPLGYIFKYTVSDEIAATYQILAQKATWQSCQCHREVTQVQNNGGNFVRYLDNTYYWRFAPGSFAQTGILGGFDPVPEVQSELVCRAADGTETVLLKDSGSGPLYICGDGIFYEKGNYSWGVCGLDGTPAEDLAETDLLAVSTEQETVIATNYEGGLFAITSGNTRTELAPAGSSLIGINGIHLYYAIAFEGGMELYRVRLDGLDTVSLGSVTLPSPELGLPSVGSALVRDDGIYFTCGCYGGTGNFFNGGGVYRISFDGGIDTLVDPYGERQVNFPKIYIADTEAGEILYYYCGDGYSNAGFWDSWVAEDVYGLNLETGEDLPADFRLSSVGDGICLDGSVWSLLDDSGQYTELIPAALAAQLGYPDLGTHSETGESFLSSLDVVEDTVYFTLTTITQDSSASVGWRTGYQRGPMQTYQMEIGSGEAILLNEY</sequence>
<protein>
    <submittedName>
        <fullName evidence="2">Uncharacterized protein</fullName>
    </submittedName>
</protein>
<dbReference type="SUPFAM" id="SSF63825">
    <property type="entry name" value="YWTD domain"/>
    <property type="match status" value="1"/>
</dbReference>
<evidence type="ECO:0000313" key="3">
    <source>
        <dbReference type="Proteomes" id="UP000823935"/>
    </source>
</evidence>
<evidence type="ECO:0000256" key="1">
    <source>
        <dbReference type="SAM" id="SignalP"/>
    </source>
</evidence>
<feature type="chain" id="PRO_5038448975" evidence="1">
    <location>
        <begin position="25"/>
        <end position="874"/>
    </location>
</feature>
<reference evidence="2" key="2">
    <citation type="journal article" date="2021" name="PeerJ">
        <title>Extensive microbial diversity within the chicken gut microbiome revealed by metagenomics and culture.</title>
        <authorList>
            <person name="Gilroy R."/>
            <person name="Ravi A."/>
            <person name="Getino M."/>
            <person name="Pursley I."/>
            <person name="Horton D.L."/>
            <person name="Alikhan N.F."/>
            <person name="Baker D."/>
            <person name="Gharbi K."/>
            <person name="Hall N."/>
            <person name="Watson M."/>
            <person name="Adriaenssens E.M."/>
            <person name="Foster-Nyarko E."/>
            <person name="Jarju S."/>
            <person name="Secka A."/>
            <person name="Antonio M."/>
            <person name="Oren A."/>
            <person name="Chaudhuri R.R."/>
            <person name="La Ragione R."/>
            <person name="Hildebrand F."/>
            <person name="Pallen M.J."/>
        </authorList>
    </citation>
    <scope>NUCLEOTIDE SEQUENCE</scope>
    <source>
        <strain evidence="2">CHK190-19873</strain>
    </source>
</reference>
<evidence type="ECO:0000313" key="2">
    <source>
        <dbReference type="EMBL" id="HIS33264.1"/>
    </source>
</evidence>
<dbReference type="AlphaFoldDB" id="A0A9D1EW16"/>